<dbReference type="InterPro" id="IPR039343">
    <property type="entry name" value="NDX1-like"/>
</dbReference>
<dbReference type="PANTHER" id="PTHR35467">
    <property type="match status" value="1"/>
</dbReference>
<organism evidence="2 3">
    <name type="scientific">Seminavis robusta</name>
    <dbReference type="NCBI Taxonomy" id="568900"/>
    <lineage>
        <taxon>Eukaryota</taxon>
        <taxon>Sar</taxon>
        <taxon>Stramenopiles</taxon>
        <taxon>Ochrophyta</taxon>
        <taxon>Bacillariophyta</taxon>
        <taxon>Bacillariophyceae</taxon>
        <taxon>Bacillariophycidae</taxon>
        <taxon>Naviculales</taxon>
        <taxon>Naviculaceae</taxon>
        <taxon>Seminavis</taxon>
    </lineage>
</organism>
<evidence type="ECO:0000313" key="3">
    <source>
        <dbReference type="Proteomes" id="UP001153069"/>
    </source>
</evidence>
<accession>A0A9N8HCG3</accession>
<gene>
    <name evidence="2" type="ORF">SEMRO_217_G089590.1</name>
</gene>
<feature type="chain" id="PRO_5040123313" evidence="1">
    <location>
        <begin position="22"/>
        <end position="316"/>
    </location>
</feature>
<comment type="caution">
    <text evidence="2">The sequence shown here is derived from an EMBL/GenBank/DDBJ whole genome shotgun (WGS) entry which is preliminary data.</text>
</comment>
<dbReference type="OrthoDB" id="9970474at2759"/>
<dbReference type="Proteomes" id="UP001153069">
    <property type="component" value="Unassembled WGS sequence"/>
</dbReference>
<proteinExistence type="predicted"/>
<keyword evidence="1" id="KW-0732">Signal</keyword>
<sequence>MIPTTMRLFLLVAVLWEPSAAFHSLGGVGYPLLSPSTRTASTSTSLTMVLDRLFPSLQSKSDQQTIQSNENGRDPEYPWCFTGRLWFRPALVRVQDSNTQALEDSGIISVLNLFGYTVGGTVALEYDTSPVGPYREYVSMGALVACAKGGMIGQWGSRLYVSTKTAEEICQQVWAVPAEVADIQFAENSQSLKVECAPDPLDLSTNTKKKIEVTGWSNTRVSDPDAPVRGGLPILWTPTIKALWVKLLPRFLAPLAQETELGGLNSVPVHKLRLSASSLRLQFCGQEPSDVLGIPLGIGLSVDNVLIEIGREEGVL</sequence>
<feature type="signal peptide" evidence="1">
    <location>
        <begin position="1"/>
        <end position="21"/>
    </location>
</feature>
<keyword evidence="3" id="KW-1185">Reference proteome</keyword>
<dbReference type="EMBL" id="CAICTM010000216">
    <property type="protein sequence ID" value="CAB9505033.1"/>
    <property type="molecule type" value="Genomic_DNA"/>
</dbReference>
<dbReference type="PANTHER" id="PTHR35467:SF2">
    <property type="entry name" value="PROTEIN NEOXANTHIN-DEFICIENT 1"/>
    <property type="match status" value="1"/>
</dbReference>
<evidence type="ECO:0000313" key="2">
    <source>
        <dbReference type="EMBL" id="CAB9505033.1"/>
    </source>
</evidence>
<protein>
    <submittedName>
        <fullName evidence="2">Uncharacterized protein</fullName>
    </submittedName>
</protein>
<evidence type="ECO:0000256" key="1">
    <source>
        <dbReference type="SAM" id="SignalP"/>
    </source>
</evidence>
<name>A0A9N8HCG3_9STRA</name>
<dbReference type="AlphaFoldDB" id="A0A9N8HCG3"/>
<reference evidence="2" key="1">
    <citation type="submission" date="2020-06" db="EMBL/GenBank/DDBJ databases">
        <authorList>
            <consortium name="Plant Systems Biology data submission"/>
        </authorList>
    </citation>
    <scope>NUCLEOTIDE SEQUENCE</scope>
    <source>
        <strain evidence="2">D6</strain>
    </source>
</reference>